<dbReference type="RefSeq" id="WP_048187901.1">
    <property type="nucleotide sequence ID" value="NZ_CP011097.1"/>
</dbReference>
<accession>A0A3G1B3N4</accession>
<dbReference type="OrthoDB" id="12086at2157"/>
<dbReference type="GeneID" id="24875158"/>
<sequence length="181" mass="20695">MDEPSPIKDRLYQTIETISESKITQEIAQNNTISIIKQIISESNLDTLPGNHIETYETFAESLMHYLLTNALIPSQRKITINQIDIDIVIPDIRTLGLAKKDAIILFFPKTDDLTKIQARLQKLDTIQPIKENIWLIQKSGLGLPYRTYEIDGECSFANIINDIKSETSSKIQSKFKIFRV</sequence>
<dbReference type="KEGG" id="tah:SU86_002005"/>
<dbReference type="EMBL" id="CP011097">
    <property type="protein sequence ID" value="AJZ75356.1"/>
    <property type="molecule type" value="Genomic_DNA"/>
</dbReference>
<dbReference type="Proteomes" id="UP000266745">
    <property type="component" value="Chromosome"/>
</dbReference>
<protein>
    <submittedName>
        <fullName evidence="1">Uncharacterized protein</fullName>
    </submittedName>
</protein>
<dbReference type="STRING" id="1603555.SU86_002005"/>
<gene>
    <name evidence="1" type="ORF">SU86_002005</name>
</gene>
<proteinExistence type="predicted"/>
<dbReference type="AlphaFoldDB" id="A0A3G1B3N4"/>
<keyword evidence="2" id="KW-1185">Reference proteome</keyword>
<evidence type="ECO:0000313" key="1">
    <source>
        <dbReference type="EMBL" id="AJZ75356.1"/>
    </source>
</evidence>
<name>A0A3G1B3N4_9ARCH</name>
<evidence type="ECO:0000313" key="2">
    <source>
        <dbReference type="Proteomes" id="UP000266745"/>
    </source>
</evidence>
<organism evidence="1 2">
    <name type="scientific">Candidatus Nitrosotenuis cloacae</name>
    <dbReference type="NCBI Taxonomy" id="1603555"/>
    <lineage>
        <taxon>Archaea</taxon>
        <taxon>Nitrososphaerota</taxon>
        <taxon>Candidatus Nitrosotenuis</taxon>
    </lineage>
</organism>
<reference evidence="1 2" key="1">
    <citation type="journal article" date="2016" name="Sci. Rep.">
        <title>A novel ammonia-oxidizing archaeon from wastewater treatment plant: Its enrichment, physiological and genomic characteristics.</title>
        <authorList>
            <person name="Li Y."/>
            <person name="Ding K."/>
            <person name="Wen X."/>
            <person name="Zhang B."/>
            <person name="Shen B."/>
            <person name="Yang Y."/>
        </authorList>
    </citation>
    <scope>NUCLEOTIDE SEQUENCE [LARGE SCALE GENOMIC DNA]</scope>
    <source>
        <strain evidence="1 2">SAT1</strain>
    </source>
</reference>